<sequence length="94" mass="11309">VPVKNDLTNLVIPQFQINYWKLCKELPRTNNNIEVWHKSLSHESESHPTILKLLKHLRYEQRMTEQLFDEIKSGRIFQRSKKEVKKDKATPRKL</sequence>
<protein>
    <submittedName>
        <fullName evidence="1">Uncharacterized protein</fullName>
    </submittedName>
</protein>
<organism evidence="1 2">
    <name type="scientific">Brachionus calyciflorus</name>
    <dbReference type="NCBI Taxonomy" id="104777"/>
    <lineage>
        <taxon>Eukaryota</taxon>
        <taxon>Metazoa</taxon>
        <taxon>Spiralia</taxon>
        <taxon>Gnathifera</taxon>
        <taxon>Rotifera</taxon>
        <taxon>Eurotatoria</taxon>
        <taxon>Monogononta</taxon>
        <taxon>Pseudotrocha</taxon>
        <taxon>Ploima</taxon>
        <taxon>Brachionidae</taxon>
        <taxon>Brachionus</taxon>
    </lineage>
</organism>
<dbReference type="AlphaFoldDB" id="A0A814L4U2"/>
<name>A0A814L4U2_9BILA</name>
<dbReference type="Proteomes" id="UP000663879">
    <property type="component" value="Unassembled WGS sequence"/>
</dbReference>
<dbReference type="EMBL" id="CAJNOC010005720">
    <property type="protein sequence ID" value="CAF1060172.1"/>
    <property type="molecule type" value="Genomic_DNA"/>
</dbReference>
<comment type="caution">
    <text evidence="1">The sequence shown here is derived from an EMBL/GenBank/DDBJ whole genome shotgun (WGS) entry which is preliminary data.</text>
</comment>
<dbReference type="OrthoDB" id="6741930at2759"/>
<accession>A0A814L4U2</accession>
<feature type="non-terminal residue" evidence="1">
    <location>
        <position position="1"/>
    </location>
</feature>
<keyword evidence="2" id="KW-1185">Reference proteome</keyword>
<proteinExistence type="predicted"/>
<gene>
    <name evidence="1" type="ORF">OXX778_LOCUS19242</name>
</gene>
<reference evidence="1" key="1">
    <citation type="submission" date="2021-02" db="EMBL/GenBank/DDBJ databases">
        <authorList>
            <person name="Nowell W R."/>
        </authorList>
    </citation>
    <scope>NUCLEOTIDE SEQUENCE</scope>
    <source>
        <strain evidence="1">Ploen Becks lab</strain>
    </source>
</reference>
<evidence type="ECO:0000313" key="1">
    <source>
        <dbReference type="EMBL" id="CAF1060172.1"/>
    </source>
</evidence>
<evidence type="ECO:0000313" key="2">
    <source>
        <dbReference type="Proteomes" id="UP000663879"/>
    </source>
</evidence>